<dbReference type="PANTHER" id="PTHR46796">
    <property type="entry name" value="HTH-TYPE TRANSCRIPTIONAL ACTIVATOR RHAS-RELATED"/>
    <property type="match status" value="1"/>
</dbReference>
<keyword evidence="2" id="KW-0238">DNA-binding</keyword>
<gene>
    <name evidence="5" type="ORF">J4E00_04085</name>
</gene>
<evidence type="ECO:0000313" key="6">
    <source>
        <dbReference type="Proteomes" id="UP000664369"/>
    </source>
</evidence>
<comment type="caution">
    <text evidence="5">The sequence shown here is derived from an EMBL/GenBank/DDBJ whole genome shotgun (WGS) entry which is preliminary data.</text>
</comment>
<dbReference type="InterPro" id="IPR037923">
    <property type="entry name" value="HTH-like"/>
</dbReference>
<accession>A0ABS3QAE5</accession>
<dbReference type="Pfam" id="PF22200">
    <property type="entry name" value="ExsA_N"/>
    <property type="match status" value="1"/>
</dbReference>
<dbReference type="EMBL" id="JAGETZ010000001">
    <property type="protein sequence ID" value="MBO2008217.1"/>
    <property type="molecule type" value="Genomic_DNA"/>
</dbReference>
<evidence type="ECO:0000256" key="2">
    <source>
        <dbReference type="ARBA" id="ARBA00023125"/>
    </source>
</evidence>
<dbReference type="SUPFAM" id="SSF51215">
    <property type="entry name" value="Regulatory protein AraC"/>
    <property type="match status" value="1"/>
</dbReference>
<dbReference type="RefSeq" id="WP_208173727.1">
    <property type="nucleotide sequence ID" value="NZ_JAGETZ010000001.1"/>
</dbReference>
<dbReference type="InterPro" id="IPR054015">
    <property type="entry name" value="ExsA-like_N"/>
</dbReference>
<evidence type="ECO:0000313" key="5">
    <source>
        <dbReference type="EMBL" id="MBO2008217.1"/>
    </source>
</evidence>
<evidence type="ECO:0000259" key="4">
    <source>
        <dbReference type="PROSITE" id="PS01124"/>
    </source>
</evidence>
<evidence type="ECO:0000256" key="1">
    <source>
        <dbReference type="ARBA" id="ARBA00023015"/>
    </source>
</evidence>
<dbReference type="Pfam" id="PF12833">
    <property type="entry name" value="HTH_18"/>
    <property type="match status" value="1"/>
</dbReference>
<dbReference type="PROSITE" id="PS01124">
    <property type="entry name" value="HTH_ARAC_FAMILY_2"/>
    <property type="match status" value="1"/>
</dbReference>
<keyword evidence="6" id="KW-1185">Reference proteome</keyword>
<keyword evidence="1" id="KW-0805">Transcription regulation</keyword>
<dbReference type="Proteomes" id="UP000664369">
    <property type="component" value="Unassembled WGS sequence"/>
</dbReference>
<sequence>MTSKQTNPYADLVVVCRGDQRYGSEKTYEDHVLVSVLAGELRVVQADRTHHCGAGDTVLLPRNQPATLLKYPKDGADYQAVVMALPTALVRAYYAENTPAPAGPAAAGLLVFSKNPLLQSLFASLLPYLELEHHLPEKLLALKTTEVLEVLRSLDPHSDGVLADFAEPGKLNLVAFMEANYRFNMPLATFSRLTGRSLTTFKRDFKKAFQLSPQRWLTQKRLALAHYQLAEKSRKPVELYLEVGFENLAHFSYAFKKQFGYSPTALLGQGETQRPATG</sequence>
<organism evidence="5 6">
    <name type="scientific">Hymenobacter negativus</name>
    <dbReference type="NCBI Taxonomy" id="2795026"/>
    <lineage>
        <taxon>Bacteria</taxon>
        <taxon>Pseudomonadati</taxon>
        <taxon>Bacteroidota</taxon>
        <taxon>Cytophagia</taxon>
        <taxon>Cytophagales</taxon>
        <taxon>Hymenobacteraceae</taxon>
        <taxon>Hymenobacter</taxon>
    </lineage>
</organism>
<dbReference type="SUPFAM" id="SSF46689">
    <property type="entry name" value="Homeodomain-like"/>
    <property type="match status" value="1"/>
</dbReference>
<dbReference type="InterPro" id="IPR050204">
    <property type="entry name" value="AraC_XylS_family_regulators"/>
</dbReference>
<proteinExistence type="predicted"/>
<keyword evidence="3" id="KW-0804">Transcription</keyword>
<reference evidence="5 6" key="1">
    <citation type="submission" date="2021-03" db="EMBL/GenBank/DDBJ databases">
        <authorList>
            <person name="Kim M.K."/>
        </authorList>
    </citation>
    <scope>NUCLEOTIDE SEQUENCE [LARGE SCALE GENOMIC DNA]</scope>
    <source>
        <strain evidence="5 6">BT442</strain>
    </source>
</reference>
<name>A0ABS3QAE5_9BACT</name>
<feature type="domain" description="HTH araC/xylS-type" evidence="4">
    <location>
        <begin position="171"/>
        <end position="269"/>
    </location>
</feature>
<dbReference type="InterPro" id="IPR009057">
    <property type="entry name" value="Homeodomain-like_sf"/>
</dbReference>
<dbReference type="Gene3D" id="1.10.10.60">
    <property type="entry name" value="Homeodomain-like"/>
    <property type="match status" value="1"/>
</dbReference>
<dbReference type="PANTHER" id="PTHR46796:SF6">
    <property type="entry name" value="ARAC SUBFAMILY"/>
    <property type="match status" value="1"/>
</dbReference>
<dbReference type="SMART" id="SM00342">
    <property type="entry name" value="HTH_ARAC"/>
    <property type="match status" value="1"/>
</dbReference>
<evidence type="ECO:0000256" key="3">
    <source>
        <dbReference type="ARBA" id="ARBA00023163"/>
    </source>
</evidence>
<protein>
    <submittedName>
        <fullName evidence="5">Helix-turn-helix domain-containing protein</fullName>
    </submittedName>
</protein>
<dbReference type="InterPro" id="IPR018060">
    <property type="entry name" value="HTH_AraC"/>
</dbReference>